<evidence type="ECO:0000313" key="3">
    <source>
        <dbReference type="EMBL" id="MBA0127953.1"/>
    </source>
</evidence>
<keyword evidence="1" id="KW-0227">DNA damage</keyword>
<dbReference type="Proteomes" id="UP000582974">
    <property type="component" value="Unassembled WGS sequence"/>
</dbReference>
<dbReference type="EMBL" id="JACCKD010000009">
    <property type="protein sequence ID" value="MBA0127953.1"/>
    <property type="molecule type" value="Genomic_DNA"/>
</dbReference>
<comment type="caution">
    <text evidence="3">The sequence shown here is derived from an EMBL/GenBank/DDBJ whole genome shotgun (WGS) entry which is preliminary data.</text>
</comment>
<dbReference type="GO" id="GO:0006281">
    <property type="term" value="P:DNA repair"/>
    <property type="evidence" value="ECO:0007669"/>
    <property type="project" value="InterPro"/>
</dbReference>
<name>A0A838AFC2_9PSEU</name>
<evidence type="ECO:0000256" key="1">
    <source>
        <dbReference type="ARBA" id="ARBA00022763"/>
    </source>
</evidence>
<keyword evidence="4" id="KW-1185">Reference proteome</keyword>
<dbReference type="InterPro" id="IPR014048">
    <property type="entry name" value="MethylDNA_cys_MeTrfase_DNA-bd"/>
</dbReference>
<organism evidence="3 4">
    <name type="scientific">Haloechinothrix aidingensis</name>
    <dbReference type="NCBI Taxonomy" id="2752311"/>
    <lineage>
        <taxon>Bacteria</taxon>
        <taxon>Bacillati</taxon>
        <taxon>Actinomycetota</taxon>
        <taxon>Actinomycetes</taxon>
        <taxon>Pseudonocardiales</taxon>
        <taxon>Pseudonocardiaceae</taxon>
        <taxon>Haloechinothrix</taxon>
    </lineage>
</organism>
<dbReference type="PANTHER" id="PTHR42942:SF1">
    <property type="entry name" value="ALKYLTRANSFERASE-LIKE PROTEIN 1"/>
    <property type="match status" value="1"/>
</dbReference>
<proteinExistence type="predicted"/>
<feature type="domain" description="Methylated-DNA-[protein]-cysteine S-methyltransferase DNA binding" evidence="2">
    <location>
        <begin position="5"/>
        <end position="77"/>
    </location>
</feature>
<dbReference type="SUPFAM" id="SSF46767">
    <property type="entry name" value="Methylated DNA-protein cysteine methyltransferase, C-terminal domain"/>
    <property type="match status" value="1"/>
</dbReference>
<dbReference type="CDD" id="cd06445">
    <property type="entry name" value="ATase"/>
    <property type="match status" value="1"/>
</dbReference>
<dbReference type="AlphaFoldDB" id="A0A838AFC2"/>
<dbReference type="Pfam" id="PF01035">
    <property type="entry name" value="DNA_binding_1"/>
    <property type="match status" value="1"/>
</dbReference>
<reference evidence="3 4" key="1">
    <citation type="submission" date="2020-07" db="EMBL/GenBank/DDBJ databases">
        <title>Genome of Haloechinothrix sp.</title>
        <authorList>
            <person name="Tang S.-K."/>
            <person name="Yang L."/>
            <person name="Zhu W.-Y."/>
        </authorList>
    </citation>
    <scope>NUCLEOTIDE SEQUENCE [LARGE SCALE GENOMIC DNA]</scope>
    <source>
        <strain evidence="3 4">YIM 98757</strain>
    </source>
</reference>
<dbReference type="InterPro" id="IPR052520">
    <property type="entry name" value="ATL_DNA_repair"/>
</dbReference>
<dbReference type="InterPro" id="IPR036217">
    <property type="entry name" value="MethylDNA_cys_MeTrfase_DNAb"/>
</dbReference>
<dbReference type="GO" id="GO:0003824">
    <property type="term" value="F:catalytic activity"/>
    <property type="evidence" value="ECO:0007669"/>
    <property type="project" value="InterPro"/>
</dbReference>
<dbReference type="InterPro" id="IPR036388">
    <property type="entry name" value="WH-like_DNA-bd_sf"/>
</dbReference>
<dbReference type="PANTHER" id="PTHR42942">
    <property type="entry name" value="6-O-METHYLGUANINE DNA METHYLTRANSFERASE"/>
    <property type="match status" value="1"/>
</dbReference>
<evidence type="ECO:0000259" key="2">
    <source>
        <dbReference type="Pfam" id="PF01035"/>
    </source>
</evidence>
<accession>A0A838AFC2</accession>
<dbReference type="Gene3D" id="1.10.10.10">
    <property type="entry name" value="Winged helix-like DNA-binding domain superfamily/Winged helix DNA-binding domain"/>
    <property type="match status" value="1"/>
</dbReference>
<dbReference type="RefSeq" id="WP_180894769.1">
    <property type="nucleotide sequence ID" value="NZ_JACCKD010000009.1"/>
</dbReference>
<protein>
    <submittedName>
        <fullName evidence="3">MGMT family protein</fullName>
    </submittedName>
</protein>
<sequence length="96" mass="10428">MDEALHERVRDTVAAIPAGRVATYGDIAALAGAPTPRLVGRVLREDGGDLPWHRVLRATGKPADHLGGEQLARLADEGVPARDGRVELGRYRWDPR</sequence>
<evidence type="ECO:0000313" key="4">
    <source>
        <dbReference type="Proteomes" id="UP000582974"/>
    </source>
</evidence>
<gene>
    <name evidence="3" type="ORF">H0B56_20610</name>
</gene>